<proteinExistence type="predicted"/>
<organism evidence="2 3">
    <name type="scientific">Vitis rotundifolia</name>
    <name type="common">Muscadine grape</name>
    <dbReference type="NCBI Taxonomy" id="103349"/>
    <lineage>
        <taxon>Eukaryota</taxon>
        <taxon>Viridiplantae</taxon>
        <taxon>Streptophyta</taxon>
        <taxon>Embryophyta</taxon>
        <taxon>Tracheophyta</taxon>
        <taxon>Spermatophyta</taxon>
        <taxon>Magnoliopsida</taxon>
        <taxon>eudicotyledons</taxon>
        <taxon>Gunneridae</taxon>
        <taxon>Pentapetalae</taxon>
        <taxon>rosids</taxon>
        <taxon>Vitales</taxon>
        <taxon>Vitaceae</taxon>
        <taxon>Viteae</taxon>
        <taxon>Vitis</taxon>
    </lineage>
</organism>
<accession>A0AA38ZRI5</accession>
<evidence type="ECO:0000259" key="1">
    <source>
        <dbReference type="Pfam" id="PF20167"/>
    </source>
</evidence>
<evidence type="ECO:0000313" key="3">
    <source>
        <dbReference type="Proteomes" id="UP001168098"/>
    </source>
</evidence>
<dbReference type="EMBL" id="JARBHA010000008">
    <property type="protein sequence ID" value="KAJ9693605.1"/>
    <property type="molecule type" value="Genomic_DNA"/>
</dbReference>
<gene>
    <name evidence="2" type="ORF">PVL29_009525</name>
</gene>
<keyword evidence="3" id="KW-1185">Reference proteome</keyword>
<feature type="domain" description="Putative plant transposon protein" evidence="1">
    <location>
        <begin position="2"/>
        <end position="149"/>
    </location>
</feature>
<name>A0AA38ZRI5_VITRO</name>
<dbReference type="Proteomes" id="UP001168098">
    <property type="component" value="Unassembled WGS sequence"/>
</dbReference>
<evidence type="ECO:0000313" key="2">
    <source>
        <dbReference type="EMBL" id="KAJ9693605.1"/>
    </source>
</evidence>
<dbReference type="Pfam" id="PF20167">
    <property type="entry name" value="Transposase_32"/>
    <property type="match status" value="1"/>
</dbReference>
<dbReference type="AlphaFoldDB" id="A0AA38ZRI5"/>
<reference evidence="2 3" key="1">
    <citation type="journal article" date="2023" name="BMC Biotechnol.">
        <title>Vitis rotundifolia cv Carlos genome sequencing.</title>
        <authorList>
            <person name="Huff M."/>
            <person name="Hulse-Kemp A."/>
            <person name="Scheffler B."/>
            <person name="Youngblood R."/>
            <person name="Simpson S."/>
            <person name="Babiker E."/>
            <person name="Staton M."/>
        </authorList>
    </citation>
    <scope>NUCLEOTIDE SEQUENCE [LARGE SCALE GENOMIC DNA]</scope>
    <source>
        <tissue evidence="2">Leaf</tissue>
    </source>
</reference>
<comment type="caution">
    <text evidence="2">The sequence shown here is derived from an EMBL/GenBank/DDBJ whole genome shotgun (WGS) entry which is preliminary data.</text>
</comment>
<dbReference type="InterPro" id="IPR046796">
    <property type="entry name" value="Transposase_32_dom"/>
</dbReference>
<sequence length="203" mass="22567">MFYSNIIEHDLDESYLKSSLFGIVVKVTPEVIVEVLGTPLVEAPSVSDLEITSELMDRVSIDLWGEVRGQLGSIVHTGSISHPAWVLATFLIFSIYLSSHRAYICKKEPINLASCILEEMTVRGDPSMSKKEVFPYGILITKICQRAGVEFPINSFFLEPMGLIDTSSWNQSQEQIKGALGSKKKVCCSRAKAKLVKVTRIQL</sequence>
<protein>
    <recommendedName>
        <fullName evidence="1">Putative plant transposon protein domain-containing protein</fullName>
    </recommendedName>
</protein>